<dbReference type="PANTHER" id="PTHR22847:SF637">
    <property type="entry name" value="WD REPEAT DOMAIN 5B"/>
    <property type="match status" value="1"/>
</dbReference>
<gene>
    <name evidence="4" type="ORF">BC008_43630</name>
</gene>
<feature type="repeat" description="WD" evidence="3">
    <location>
        <begin position="404"/>
        <end position="440"/>
    </location>
</feature>
<keyword evidence="2" id="KW-0677">Repeat</keyword>
<dbReference type="Proteomes" id="UP000053372">
    <property type="component" value="Unassembled WGS sequence"/>
</dbReference>
<dbReference type="AlphaFoldDB" id="A0A0V7ZTZ1"/>
<organism evidence="4 5">
    <name type="scientific">Mastigocoleus testarum BC008</name>
    <dbReference type="NCBI Taxonomy" id="371196"/>
    <lineage>
        <taxon>Bacteria</taxon>
        <taxon>Bacillati</taxon>
        <taxon>Cyanobacteriota</taxon>
        <taxon>Cyanophyceae</taxon>
        <taxon>Nostocales</taxon>
        <taxon>Hapalosiphonaceae</taxon>
        <taxon>Mastigocoleus</taxon>
    </lineage>
</organism>
<dbReference type="SUPFAM" id="SSF50978">
    <property type="entry name" value="WD40 repeat-like"/>
    <property type="match status" value="1"/>
</dbReference>
<dbReference type="Gene3D" id="2.130.10.10">
    <property type="entry name" value="YVTN repeat-like/Quinoprotein amine dehydrogenase"/>
    <property type="match status" value="2"/>
</dbReference>
<sequence>MISKVTAVVSRRQLEFTPDNSFDAYNSSINSENTFEVEVTNNSDKFASFQLELSTPGMDENSQVKWCNIEPEVCAKKPPGSKTKFQVAITKAPIPAYDTTIDLILRVFSVEDANLYTSQKLKLKINKPLRPLRVEMPVKVFKVAPNDKFEIPVLVYNLSSKFSHITLICSGLNPDWMTKGVKRKLDIEPGDFEKTIFWCQPSKLSLSKEYKFKIEVKSDTTQYPASESGVLEIIPDGVVEFSCSDKQQIIPTKKSLIPGEKSKNSQNINSQKTNSRNIAKYELTFWNDSNLVTQVDITVPEQYQKLCNLEIPEPIKITPTETKIMSLIAAAKRHWFGRTKNHKFTVSPILSSPVSGELITDVYPKPSTEVLELKILPIIPFWAQLGGLMLIPLLILLKILMHEPTYHTGPVNSVRFFGNGSLVFSGSSDQTIRRWQVEEGFLYPGHTYLKAKGEIADAKSLGKAVRVIRQSPKDNDVIAVGLENGEVKLWDISANKLKNSFSLNKANRVFDLVFTQNSHDYLFSAHGNGLINQWDLKRTSNTNSNTNSNINTNKTRSNPIQSRNFDFAISALAIDESKDNNPLIISAGRFNKMVAWQPKTNKYIPIRYEWKNQIRASKKKNSFIPVMGQQHYITSLSIENNVLASADNQGYITLWDLNKIRQCILKITNISTKKAVIKSKLDIIKNNNNQSENTNYSCDNAIIEQWHDGHDKQPVRSVALTQNGDYLASTGDDGRIIIWKLKEGGLKANCQQEVAYLPDIKFNSVDIKKLTQGQEHYFLLTSGDDDNNVKLYRKGMKDNANCQ</sequence>
<dbReference type="InterPro" id="IPR001680">
    <property type="entry name" value="WD40_rpt"/>
</dbReference>
<proteinExistence type="predicted"/>
<dbReference type="RefSeq" id="WP_027846338.1">
    <property type="nucleotide sequence ID" value="NZ_LMTZ01000085.1"/>
</dbReference>
<dbReference type="SMART" id="SM00320">
    <property type="entry name" value="WD40"/>
    <property type="match status" value="5"/>
</dbReference>
<reference evidence="4 5" key="1">
    <citation type="journal article" date="2015" name="Genome Announc.">
        <title>Draft Genome of the Euendolithic (true boring) Cyanobacterium Mastigocoleus testarum strain BC008.</title>
        <authorList>
            <person name="Guida B.S."/>
            <person name="Garcia-Pichel F."/>
        </authorList>
    </citation>
    <scope>NUCLEOTIDE SEQUENCE [LARGE SCALE GENOMIC DNA]</scope>
    <source>
        <strain evidence="4 5">BC008</strain>
    </source>
</reference>
<keyword evidence="1 3" id="KW-0853">WD repeat</keyword>
<keyword evidence="5" id="KW-1185">Reference proteome</keyword>
<dbReference type="Pfam" id="PF00400">
    <property type="entry name" value="WD40"/>
    <property type="match status" value="2"/>
</dbReference>
<feature type="repeat" description="WD" evidence="3">
    <location>
        <begin position="715"/>
        <end position="749"/>
    </location>
</feature>
<evidence type="ECO:0000313" key="5">
    <source>
        <dbReference type="Proteomes" id="UP000053372"/>
    </source>
</evidence>
<protein>
    <recommendedName>
        <fullName evidence="6">WD40 repeat-containing protein</fullName>
    </recommendedName>
</protein>
<evidence type="ECO:0000256" key="2">
    <source>
        <dbReference type="ARBA" id="ARBA00022737"/>
    </source>
</evidence>
<dbReference type="PROSITE" id="PS50082">
    <property type="entry name" value="WD_REPEATS_2"/>
    <property type="match status" value="2"/>
</dbReference>
<evidence type="ECO:0008006" key="6">
    <source>
        <dbReference type="Google" id="ProtNLM"/>
    </source>
</evidence>
<dbReference type="InterPro" id="IPR036322">
    <property type="entry name" value="WD40_repeat_dom_sf"/>
</dbReference>
<accession>A0A0V7ZTZ1</accession>
<dbReference type="EMBL" id="LMTZ01000085">
    <property type="protein sequence ID" value="KST67654.1"/>
    <property type="molecule type" value="Genomic_DNA"/>
</dbReference>
<evidence type="ECO:0000256" key="1">
    <source>
        <dbReference type="ARBA" id="ARBA00022574"/>
    </source>
</evidence>
<name>A0A0V7ZTZ1_9CYAN</name>
<comment type="caution">
    <text evidence="4">The sequence shown here is derived from an EMBL/GenBank/DDBJ whole genome shotgun (WGS) entry which is preliminary data.</text>
</comment>
<dbReference type="PROSITE" id="PS50294">
    <property type="entry name" value="WD_REPEATS_REGION"/>
    <property type="match status" value="1"/>
</dbReference>
<evidence type="ECO:0000313" key="4">
    <source>
        <dbReference type="EMBL" id="KST67654.1"/>
    </source>
</evidence>
<dbReference type="PANTHER" id="PTHR22847">
    <property type="entry name" value="WD40 REPEAT PROTEIN"/>
    <property type="match status" value="1"/>
</dbReference>
<dbReference type="OrthoDB" id="440879at2"/>
<evidence type="ECO:0000256" key="3">
    <source>
        <dbReference type="PROSITE-ProRule" id="PRU00221"/>
    </source>
</evidence>
<dbReference type="InterPro" id="IPR015943">
    <property type="entry name" value="WD40/YVTN_repeat-like_dom_sf"/>
</dbReference>